<dbReference type="PROSITE" id="PS00414">
    <property type="entry name" value="PROFILIN"/>
    <property type="match status" value="1"/>
</dbReference>
<dbReference type="InterPro" id="IPR027310">
    <property type="entry name" value="Profilin_CS"/>
</dbReference>
<dbReference type="Proteomes" id="UP000244722">
    <property type="component" value="Unassembled WGS sequence"/>
</dbReference>
<keyword evidence="3" id="KW-1185">Reference proteome</keyword>
<comment type="caution">
    <text evidence="2">The sequence shown here is derived from an EMBL/GenBank/DDBJ whole genome shotgun (WGS) entry which is preliminary data.</text>
</comment>
<keyword evidence="1" id="KW-1133">Transmembrane helix</keyword>
<evidence type="ECO:0000313" key="2">
    <source>
        <dbReference type="EMBL" id="PUU76128.1"/>
    </source>
</evidence>
<dbReference type="OrthoDB" id="5314485at2759"/>
<organism evidence="2 3">
    <name type="scientific">Tuber borchii</name>
    <name type="common">White truffle</name>
    <dbReference type="NCBI Taxonomy" id="42251"/>
    <lineage>
        <taxon>Eukaryota</taxon>
        <taxon>Fungi</taxon>
        <taxon>Dikarya</taxon>
        <taxon>Ascomycota</taxon>
        <taxon>Pezizomycotina</taxon>
        <taxon>Pezizomycetes</taxon>
        <taxon>Pezizales</taxon>
        <taxon>Tuberaceae</taxon>
        <taxon>Tuber</taxon>
    </lineage>
</organism>
<feature type="transmembrane region" description="Helical" evidence="1">
    <location>
        <begin position="618"/>
        <end position="646"/>
    </location>
</feature>
<dbReference type="GO" id="GO:0003779">
    <property type="term" value="F:actin binding"/>
    <property type="evidence" value="ECO:0007669"/>
    <property type="project" value="InterPro"/>
</dbReference>
<dbReference type="EMBL" id="NESQ01000202">
    <property type="protein sequence ID" value="PUU76128.1"/>
    <property type="molecule type" value="Genomic_DNA"/>
</dbReference>
<reference evidence="2 3" key="1">
    <citation type="submission" date="2017-04" db="EMBL/GenBank/DDBJ databases">
        <title>Draft genome sequence of Tuber borchii Vittad., a whitish edible truffle.</title>
        <authorList>
            <consortium name="DOE Joint Genome Institute"/>
            <person name="Murat C."/>
            <person name="Kuo A."/>
            <person name="Barry K.W."/>
            <person name="Clum A."/>
            <person name="Dockter R.B."/>
            <person name="Fauchery L."/>
            <person name="Iotti M."/>
            <person name="Kohler A."/>
            <person name="Labutti K."/>
            <person name="Lindquist E.A."/>
            <person name="Lipzen A."/>
            <person name="Ohm R.A."/>
            <person name="Wang M."/>
            <person name="Grigoriev I.V."/>
            <person name="Zambonelli A."/>
            <person name="Martin F.M."/>
        </authorList>
    </citation>
    <scope>NUCLEOTIDE SEQUENCE [LARGE SCALE GENOMIC DNA]</scope>
    <source>
        <strain evidence="2 3">Tbo3840</strain>
    </source>
</reference>
<evidence type="ECO:0000313" key="3">
    <source>
        <dbReference type="Proteomes" id="UP000244722"/>
    </source>
</evidence>
<keyword evidence="1" id="KW-0812">Transmembrane</keyword>
<name>A0A2T6ZKW4_TUBBO</name>
<proteinExistence type="predicted"/>
<dbReference type="AlphaFoldDB" id="A0A2T6ZKW4"/>
<accession>A0A2T6ZKW4</accession>
<sequence length="675" mass="77444">MSAWEVYSDGPEVDNRFVRNQEELNELFRSLNLSFDDPNRIVDALTKMINDYWGIERQPDSHLTEREWSDAQDQTSLLCSLLEEIRGLPFHRHRVDAANIIDEVDDRLGGASYPLRIDPNPMCLPYTGPPAYGSDLRWHAGSQELLNMMATRQAGDPVDVPSSSQSPQLSFIPQDRVLPAENIGLSYWVEQPRDGLHWMRLLQLKAMENPGPPIPEYLDNPTEPLLNYPDHFPLLDGPVPEVPLWREEDIRRPVVYDSRKGTGRYMKRENEDSYLYKFACLVQDVLLQPEVAMKYTIILRATRGRYPDPGPDNIWDEPAPTSTEVQQLLNWFATGFPMVVIARNGQTYLSGIHNRWLTPDRIELSGEQFDLIEQCQRENKPIAHRFYRMYCTLFHEIGHYLNTHINAPLHQEFLTPRKLRWYIRPMATLEDPTHPEFHRLFPHTGEIGEIIEMLIFGHKMNIPTIDPNAGITAHVRGSTSGPYGDDRAQITVPHEILEYMFCARVPLRMDGQALRELICGLEITKEEEQNGLPREVLLRNSRVDPDAIAAGQEIPGGYGGYRYRRAIRRLQKDLLEMAYGIEESSLVQVNAEDYCSDEMLKENPYDVEAKWGTLWNGFIFLCSLLLIGLVGLPIGAACGLVIYCGVSTLEGAKLLRGWWRWYTRYEHNTWGGAGL</sequence>
<gene>
    <name evidence="2" type="ORF">B9Z19DRAFT_1151324</name>
</gene>
<keyword evidence="1" id="KW-0472">Membrane</keyword>
<evidence type="ECO:0000256" key="1">
    <source>
        <dbReference type="SAM" id="Phobius"/>
    </source>
</evidence>
<protein>
    <submittedName>
        <fullName evidence="2">Uncharacterized protein</fullName>
    </submittedName>
</protein>